<name>A0A9D9N419_9BACT</name>
<dbReference type="Pfam" id="PF02470">
    <property type="entry name" value="MlaD"/>
    <property type="match status" value="1"/>
</dbReference>
<reference evidence="3" key="2">
    <citation type="journal article" date="2021" name="PeerJ">
        <title>Extensive microbial diversity within the chicken gut microbiome revealed by metagenomics and culture.</title>
        <authorList>
            <person name="Gilroy R."/>
            <person name="Ravi A."/>
            <person name="Getino M."/>
            <person name="Pursley I."/>
            <person name="Horton D.L."/>
            <person name="Alikhan N.F."/>
            <person name="Baker D."/>
            <person name="Gharbi K."/>
            <person name="Hall N."/>
            <person name="Watson M."/>
            <person name="Adriaenssens E.M."/>
            <person name="Foster-Nyarko E."/>
            <person name="Jarju S."/>
            <person name="Secka A."/>
            <person name="Antonio M."/>
            <person name="Oren A."/>
            <person name="Chaudhuri R.R."/>
            <person name="La Ragione R."/>
            <person name="Hildebrand F."/>
            <person name="Pallen M.J."/>
        </authorList>
    </citation>
    <scope>NUCLEOTIDE SEQUENCE</scope>
    <source>
        <strain evidence="3">G3-3990</strain>
    </source>
</reference>
<dbReference type="Proteomes" id="UP000823641">
    <property type="component" value="Unassembled WGS sequence"/>
</dbReference>
<feature type="domain" description="Mce/MlaD" evidence="2">
    <location>
        <begin position="41"/>
        <end position="116"/>
    </location>
</feature>
<sequence length="309" mass="34173">MKTNNVTREVKVGVVVVIAIFVLYFGMNFLKGIDIFTPVNKYYGTYENVEGLVASAPVYVKGYKVGQVDEVKYDFSQAESFKVSISVDKDIQLPEGTKMQLYDDGLMGGKAIQLVFPLSATGQYVENKSQLPTEEAAGLFDLLQAEMLPKLENTVEHVDSLVLSLNALVNSEEVQGTLVSLKKTSDDLAVSSNKLKMLMHNEVPGLIENVDVVVRDLGDVSADLAQANLTHTLLTVDSVATNLQLLTQKINEPNGTIGLLLNDKDLYFNLSNTAANADKLLIDLRQHPKRYVHFSLFGRKEKQDKTEKQ</sequence>
<dbReference type="InterPro" id="IPR003399">
    <property type="entry name" value="Mce/MlaD"/>
</dbReference>
<evidence type="ECO:0000256" key="1">
    <source>
        <dbReference type="SAM" id="Phobius"/>
    </source>
</evidence>
<reference evidence="3" key="1">
    <citation type="submission" date="2020-10" db="EMBL/GenBank/DDBJ databases">
        <authorList>
            <person name="Gilroy R."/>
        </authorList>
    </citation>
    <scope>NUCLEOTIDE SEQUENCE</scope>
    <source>
        <strain evidence="3">G3-3990</strain>
    </source>
</reference>
<feature type="transmembrane region" description="Helical" evidence="1">
    <location>
        <begin position="12"/>
        <end position="30"/>
    </location>
</feature>
<evidence type="ECO:0000259" key="2">
    <source>
        <dbReference type="Pfam" id="PF02470"/>
    </source>
</evidence>
<dbReference type="PANTHER" id="PTHR33371">
    <property type="entry name" value="INTERMEMBRANE PHOSPHOLIPID TRANSPORT SYSTEM BINDING PROTEIN MLAD-RELATED"/>
    <property type="match status" value="1"/>
</dbReference>
<dbReference type="PANTHER" id="PTHR33371:SF4">
    <property type="entry name" value="INTERMEMBRANE PHOSPHOLIPID TRANSPORT SYSTEM BINDING PROTEIN MLAD"/>
    <property type="match status" value="1"/>
</dbReference>
<comment type="caution">
    <text evidence="3">The sequence shown here is derived from an EMBL/GenBank/DDBJ whole genome shotgun (WGS) entry which is preliminary data.</text>
</comment>
<gene>
    <name evidence="3" type="ORF">IAA73_04175</name>
</gene>
<accession>A0A9D9N419</accession>
<keyword evidence="1" id="KW-1133">Transmembrane helix</keyword>
<organism evidence="3 4">
    <name type="scientific">Candidatus Gallipaludibacter merdavium</name>
    <dbReference type="NCBI Taxonomy" id="2840839"/>
    <lineage>
        <taxon>Bacteria</taxon>
        <taxon>Pseudomonadati</taxon>
        <taxon>Bacteroidota</taxon>
        <taxon>Bacteroidia</taxon>
        <taxon>Bacteroidales</taxon>
        <taxon>Candidatus Gallipaludibacter</taxon>
    </lineage>
</organism>
<dbReference type="InterPro" id="IPR052336">
    <property type="entry name" value="MlaD_Phospholipid_Transporter"/>
</dbReference>
<keyword evidence="1" id="KW-0472">Membrane</keyword>
<keyword evidence="1" id="KW-0812">Transmembrane</keyword>
<protein>
    <submittedName>
        <fullName evidence="3">MCE family protein</fullName>
    </submittedName>
</protein>
<evidence type="ECO:0000313" key="4">
    <source>
        <dbReference type="Proteomes" id="UP000823641"/>
    </source>
</evidence>
<dbReference type="EMBL" id="JADIMG010000044">
    <property type="protein sequence ID" value="MBO8459514.1"/>
    <property type="molecule type" value="Genomic_DNA"/>
</dbReference>
<proteinExistence type="predicted"/>
<evidence type="ECO:0000313" key="3">
    <source>
        <dbReference type="EMBL" id="MBO8459514.1"/>
    </source>
</evidence>
<dbReference type="AlphaFoldDB" id="A0A9D9N419"/>